<evidence type="ECO:0000313" key="3">
    <source>
        <dbReference type="Proteomes" id="UP000008021"/>
    </source>
</evidence>
<feature type="region of interest" description="Disordered" evidence="1">
    <location>
        <begin position="511"/>
        <end position="580"/>
    </location>
</feature>
<feature type="compositionally biased region" description="Low complexity" evidence="1">
    <location>
        <begin position="151"/>
        <end position="170"/>
    </location>
</feature>
<dbReference type="HOGENOM" id="CLU_022585_0_0_1"/>
<evidence type="ECO:0000256" key="1">
    <source>
        <dbReference type="SAM" id="MobiDB-lite"/>
    </source>
</evidence>
<evidence type="ECO:0000313" key="2">
    <source>
        <dbReference type="EnsemblPlants" id="OMERI02G19860.1"/>
    </source>
</evidence>
<feature type="region of interest" description="Disordered" evidence="1">
    <location>
        <begin position="21"/>
        <end position="80"/>
    </location>
</feature>
<reference evidence="2" key="1">
    <citation type="submission" date="2015-04" db="UniProtKB">
        <authorList>
            <consortium name="EnsemblPlants"/>
        </authorList>
    </citation>
    <scope>IDENTIFICATION</scope>
</reference>
<dbReference type="EnsemblPlants" id="OMERI02G19860.1">
    <property type="protein sequence ID" value="OMERI02G19860.1"/>
    <property type="gene ID" value="OMERI02G19860"/>
</dbReference>
<feature type="compositionally biased region" description="Polar residues" evidence="1">
    <location>
        <begin position="539"/>
        <end position="549"/>
    </location>
</feature>
<dbReference type="PANTHER" id="PTHR36056">
    <property type="entry name" value="PROTEIN, PUTATIVE-RELATED"/>
    <property type="match status" value="1"/>
</dbReference>
<protein>
    <submittedName>
        <fullName evidence="2">Uncharacterized protein</fullName>
    </submittedName>
</protein>
<dbReference type="InterPro" id="IPR040276">
    <property type="entry name" value="At4g26450-like"/>
</dbReference>
<feature type="compositionally biased region" description="Basic and acidic residues" evidence="1">
    <location>
        <begin position="134"/>
        <end position="148"/>
    </location>
</feature>
<dbReference type="Gramene" id="OMERI02G19860.1">
    <property type="protein sequence ID" value="OMERI02G19860.1"/>
    <property type="gene ID" value="OMERI02G19860"/>
</dbReference>
<feature type="region of interest" description="Disordered" evidence="1">
    <location>
        <begin position="319"/>
        <end position="349"/>
    </location>
</feature>
<dbReference type="eggNOG" id="ENOG502RBS8">
    <property type="taxonomic scope" value="Eukaryota"/>
</dbReference>
<feature type="compositionally biased region" description="Polar residues" evidence="1">
    <location>
        <begin position="566"/>
        <end position="578"/>
    </location>
</feature>
<feature type="compositionally biased region" description="Basic and acidic residues" evidence="1">
    <location>
        <begin position="187"/>
        <end position="208"/>
    </location>
</feature>
<sequence length="836" mass="91137">MEIVGFRNRNLQNCGEFLVDSGAARGGRRGPPAMQYHQHRSRLPPPPPPPPFGRGGGGAGYPRGHKQLYAPPPPTQHQRRYEVLMEAGRLAAEYLVAKGVLPPSSLQRGGGGGVGAWGAPSPPPAPAGAAPQQQREDPAFYGRRRYDDEYSNNSSARPRRNSSNSSSSSSSRDDYSGGSYNGRGKRKYGDYRRGYSDWGRDREKERGRPGSNGRRYEENDDEDGAPGFRRERRGSGGNDDARSCAAEVYRDSTPLMRKELGDLEMNGTESRAANPSGEVKEADAPQMVQSEENEEGEMEEDGMVLNSEPEVVELRMDTNDDVNNASVGVDMDTELQRLPDGKVPGEKAEDDDKVLVDSALDSIALDDEVANTENNLHGDERNLLKYCEYAKAPTKRRSSRPQRNAASVQIEPAVSETTDQVSIGEASQIVPDEVANEISVNNLKSENREDQIYRENTDFSTSCNGTLEPILLEENNESAATGNTIEEKNDVQLHVVKEPKEEVNVSAFAPSHKDSLMQETDLSPSTASHKDSLIEGNLSPLTDSHNSLIEETGPPLTHSHEDSMVEETNLSSLTTSHEGNLKQEIDLSQTISSHENNLKLQFKESCDIDMLPQDVDLIELSGQRKSVGGELFSNVGAEAASKMEDENLEQPNPFKICDQNLIGGSEVSVIHNNPGLAQCSTEGYCTESQKNQHQDFVTTSGDIAGSTNNMCQLPLDNKGVQVIDIEDDTPIEVGGFDSSKAKSDMICSSMDNMMGPVVHSGDLPGIQDGYNLAISDYLGGDIPCYPSMQSDLHGGIGANDSEGITVMDDPIYGSLTDIGFMDVWGQPTQDDYEKFF</sequence>
<keyword evidence="3" id="KW-1185">Reference proteome</keyword>
<dbReference type="AlphaFoldDB" id="A0A0E0CLS7"/>
<feature type="compositionally biased region" description="Polar residues" evidence="1">
    <location>
        <begin position="517"/>
        <end position="527"/>
    </location>
</feature>
<reference evidence="2" key="2">
    <citation type="submission" date="2018-05" db="EMBL/GenBank/DDBJ databases">
        <title>OmerRS3 (Oryza meridionalis Reference Sequence Version 3).</title>
        <authorList>
            <person name="Zhang J."/>
            <person name="Kudrna D."/>
            <person name="Lee S."/>
            <person name="Talag J."/>
            <person name="Welchert J."/>
            <person name="Wing R.A."/>
        </authorList>
    </citation>
    <scope>NUCLEOTIDE SEQUENCE [LARGE SCALE GENOMIC DNA]</scope>
    <source>
        <strain evidence="2">cv. OR44</strain>
    </source>
</reference>
<feature type="compositionally biased region" description="Basic and acidic residues" evidence="1">
    <location>
        <begin position="334"/>
        <end position="347"/>
    </location>
</feature>
<dbReference type="Proteomes" id="UP000008021">
    <property type="component" value="Chromosome 2"/>
</dbReference>
<organism evidence="2">
    <name type="scientific">Oryza meridionalis</name>
    <dbReference type="NCBI Taxonomy" id="40149"/>
    <lineage>
        <taxon>Eukaryota</taxon>
        <taxon>Viridiplantae</taxon>
        <taxon>Streptophyta</taxon>
        <taxon>Embryophyta</taxon>
        <taxon>Tracheophyta</taxon>
        <taxon>Spermatophyta</taxon>
        <taxon>Magnoliopsida</taxon>
        <taxon>Liliopsida</taxon>
        <taxon>Poales</taxon>
        <taxon>Poaceae</taxon>
        <taxon>BOP clade</taxon>
        <taxon>Oryzoideae</taxon>
        <taxon>Oryzeae</taxon>
        <taxon>Oryzinae</taxon>
        <taxon>Oryza</taxon>
    </lineage>
</organism>
<feature type="region of interest" description="Disordered" evidence="1">
    <location>
        <begin position="100"/>
        <end position="303"/>
    </location>
</feature>
<feature type="compositionally biased region" description="Pro residues" evidence="1">
    <location>
        <begin position="43"/>
        <end position="52"/>
    </location>
</feature>
<proteinExistence type="predicted"/>
<name>A0A0E0CLS7_9ORYZ</name>
<accession>A0A0E0CLS7</accession>
<dbReference type="PANTHER" id="PTHR36056:SF2">
    <property type="entry name" value="OS02G0550000 PROTEIN"/>
    <property type="match status" value="1"/>
</dbReference>
<feature type="compositionally biased region" description="Acidic residues" evidence="1">
    <location>
        <begin position="291"/>
        <end position="302"/>
    </location>
</feature>